<dbReference type="EMBL" id="RRYP01019305">
    <property type="protein sequence ID" value="TNV73290.1"/>
    <property type="molecule type" value="Genomic_DNA"/>
</dbReference>
<gene>
    <name evidence="1" type="ORF">FGO68_gene1157</name>
</gene>
<dbReference type="Proteomes" id="UP000785679">
    <property type="component" value="Unassembled WGS sequence"/>
</dbReference>
<name>A0A8J8NEY1_HALGN</name>
<evidence type="ECO:0000313" key="2">
    <source>
        <dbReference type="Proteomes" id="UP000785679"/>
    </source>
</evidence>
<comment type="caution">
    <text evidence="1">The sequence shown here is derived from an EMBL/GenBank/DDBJ whole genome shotgun (WGS) entry which is preliminary data.</text>
</comment>
<sequence length="69" mass="8230">MFPWQILFKDIFVVVSLLDPKFYNEGLQIHFLNGFLAWLLTLSNNAQFYFLFPTFQPPNKVTVVYIVER</sequence>
<reference evidence="1" key="1">
    <citation type="submission" date="2019-06" db="EMBL/GenBank/DDBJ databases">
        <authorList>
            <person name="Zheng W."/>
        </authorList>
    </citation>
    <scope>NUCLEOTIDE SEQUENCE</scope>
    <source>
        <strain evidence="1">QDHG01</strain>
    </source>
</reference>
<proteinExistence type="predicted"/>
<accession>A0A8J8NEY1</accession>
<keyword evidence="2" id="KW-1185">Reference proteome</keyword>
<organism evidence="1 2">
    <name type="scientific">Halteria grandinella</name>
    <dbReference type="NCBI Taxonomy" id="5974"/>
    <lineage>
        <taxon>Eukaryota</taxon>
        <taxon>Sar</taxon>
        <taxon>Alveolata</taxon>
        <taxon>Ciliophora</taxon>
        <taxon>Intramacronucleata</taxon>
        <taxon>Spirotrichea</taxon>
        <taxon>Stichotrichia</taxon>
        <taxon>Sporadotrichida</taxon>
        <taxon>Halteriidae</taxon>
        <taxon>Halteria</taxon>
    </lineage>
</organism>
<evidence type="ECO:0000313" key="1">
    <source>
        <dbReference type="EMBL" id="TNV73290.1"/>
    </source>
</evidence>
<protein>
    <submittedName>
        <fullName evidence="1">Uncharacterized protein</fullName>
    </submittedName>
</protein>
<dbReference type="AlphaFoldDB" id="A0A8J8NEY1"/>